<dbReference type="InterPro" id="IPR001451">
    <property type="entry name" value="Hexapep"/>
</dbReference>
<protein>
    <submittedName>
        <fullName evidence="4">Acyltransferase</fullName>
    </submittedName>
</protein>
<name>A0A556QIU1_9BACT</name>
<dbReference type="Proteomes" id="UP000315648">
    <property type="component" value="Unassembled WGS sequence"/>
</dbReference>
<keyword evidence="3 4" id="KW-0012">Acyltransferase</keyword>
<dbReference type="InterPro" id="IPR018357">
    <property type="entry name" value="Hexapep_transf_CS"/>
</dbReference>
<proteinExistence type="predicted"/>
<evidence type="ECO:0000313" key="5">
    <source>
        <dbReference type="Proteomes" id="UP000315648"/>
    </source>
</evidence>
<dbReference type="PANTHER" id="PTHR23416">
    <property type="entry name" value="SIALIC ACID SYNTHASE-RELATED"/>
    <property type="match status" value="1"/>
</dbReference>
<keyword evidence="2" id="KW-0677">Repeat</keyword>
<gene>
    <name evidence="4" type="ORF">FPL22_10555</name>
</gene>
<dbReference type="RefSeq" id="WP_144230320.1">
    <property type="nucleotide sequence ID" value="NZ_CBCRVV010000004.1"/>
</dbReference>
<evidence type="ECO:0000256" key="2">
    <source>
        <dbReference type="ARBA" id="ARBA00022737"/>
    </source>
</evidence>
<evidence type="ECO:0000256" key="3">
    <source>
        <dbReference type="ARBA" id="ARBA00023315"/>
    </source>
</evidence>
<dbReference type="Gene3D" id="2.160.10.10">
    <property type="entry name" value="Hexapeptide repeat proteins"/>
    <property type="match status" value="1"/>
</dbReference>
<keyword evidence="5" id="KW-1185">Reference proteome</keyword>
<dbReference type="CDD" id="cd04647">
    <property type="entry name" value="LbH_MAT_like"/>
    <property type="match status" value="1"/>
</dbReference>
<organism evidence="4 5">
    <name type="scientific">Rariglobus hedericola</name>
    <dbReference type="NCBI Taxonomy" id="2597822"/>
    <lineage>
        <taxon>Bacteria</taxon>
        <taxon>Pseudomonadati</taxon>
        <taxon>Verrucomicrobiota</taxon>
        <taxon>Opitutia</taxon>
        <taxon>Opitutales</taxon>
        <taxon>Opitutaceae</taxon>
        <taxon>Rariglobus</taxon>
    </lineage>
</organism>
<accession>A0A556QIU1</accession>
<dbReference type="InterPro" id="IPR051159">
    <property type="entry name" value="Hexapeptide_acetyltransf"/>
</dbReference>
<keyword evidence="1 4" id="KW-0808">Transferase</keyword>
<dbReference type="PROSITE" id="PS00101">
    <property type="entry name" value="HEXAPEP_TRANSFERASES"/>
    <property type="match status" value="1"/>
</dbReference>
<evidence type="ECO:0000313" key="4">
    <source>
        <dbReference type="EMBL" id="TSJ76563.1"/>
    </source>
</evidence>
<sequence>MENPAWNKAYSQQRFDHVPWMFAHEATAQEKAGQLRHQRELRKAAAVEVGADCYLAPSASINGHAGAFFKMGTKGFVAAHAYITDHVHLGDNCSINPFATVRGKVTGGDGIRIGAYACLMGFNHGFADTTRPIYQQPHNSKGIVLGDDIWIGAHVSVLDGVKVGNHTILAAGAVVTKDVPDYAIVGGNPARVIRMRKRANSPGSLEEKLERFGQKVGDELDAVLKGYQLKSKSGAGVTYIDQAGGKKRVRPWCDATEVAAMFGRIAPGYTKAGWITRLREFQDHVTGVVPEHTPADAALNEAPPANPDDTRFYNTMAVSYALESLGSNLAHPVASAANITAPRLRKKLESLPWKDRAWHAGDWVDCYASSVLSDARHFDGHLPLKALFAWIDKKCDPMTGMWGPWSKESRWQHPVNGFYRLTRGTYAQYGLLLPYPEKAIDTILLHVKDHAFFNGKTDDACHVLDVVHPLWLCRKQTAHRRDEIEAWVLKRLPQVMAHWQHNRGFDFVVARHKTSLQGTEMWLSIVYLMADLLGKADALGYRPRGVHRTEVPGRGLVI</sequence>
<reference evidence="4 5" key="1">
    <citation type="submission" date="2019-07" db="EMBL/GenBank/DDBJ databases">
        <title>Description of 53C-WASEF.</title>
        <authorList>
            <person name="Pitt A."/>
            <person name="Hahn M.W."/>
        </authorList>
    </citation>
    <scope>NUCLEOTIDE SEQUENCE [LARGE SCALE GENOMIC DNA]</scope>
    <source>
        <strain evidence="4 5">53C-WASEF</strain>
    </source>
</reference>
<comment type="caution">
    <text evidence="4">The sequence shown here is derived from an EMBL/GenBank/DDBJ whole genome shotgun (WGS) entry which is preliminary data.</text>
</comment>
<dbReference type="AlphaFoldDB" id="A0A556QIU1"/>
<dbReference type="OrthoDB" id="9795513at2"/>
<dbReference type="GO" id="GO:0016746">
    <property type="term" value="F:acyltransferase activity"/>
    <property type="evidence" value="ECO:0007669"/>
    <property type="project" value="UniProtKB-KW"/>
</dbReference>
<dbReference type="InterPro" id="IPR011004">
    <property type="entry name" value="Trimer_LpxA-like_sf"/>
</dbReference>
<dbReference type="SUPFAM" id="SSF51161">
    <property type="entry name" value="Trimeric LpxA-like enzymes"/>
    <property type="match status" value="1"/>
</dbReference>
<dbReference type="Pfam" id="PF00132">
    <property type="entry name" value="Hexapep"/>
    <property type="match status" value="1"/>
</dbReference>
<dbReference type="EMBL" id="VMBG01000002">
    <property type="protein sequence ID" value="TSJ76563.1"/>
    <property type="molecule type" value="Genomic_DNA"/>
</dbReference>
<evidence type="ECO:0000256" key="1">
    <source>
        <dbReference type="ARBA" id="ARBA00022679"/>
    </source>
</evidence>